<organism evidence="6 7">
    <name type="scientific">Maritalea mobilis</name>
    <dbReference type="NCBI Taxonomy" id="483324"/>
    <lineage>
        <taxon>Bacteria</taxon>
        <taxon>Pseudomonadati</taxon>
        <taxon>Pseudomonadota</taxon>
        <taxon>Alphaproteobacteria</taxon>
        <taxon>Hyphomicrobiales</taxon>
        <taxon>Devosiaceae</taxon>
        <taxon>Maritalea</taxon>
    </lineage>
</organism>
<dbReference type="OrthoDB" id="9812532at2"/>
<comment type="cofactor">
    <cofactor evidence="5">
        <name>Mg(2+)</name>
        <dbReference type="ChEBI" id="CHEBI:18420"/>
    </cofactor>
</comment>
<dbReference type="PANTHER" id="PTHR33254">
    <property type="entry name" value="4-HYDROXY-4-METHYL-2-OXOGLUTARATE ALDOLASE 3-RELATED"/>
    <property type="match status" value="1"/>
</dbReference>
<evidence type="ECO:0000256" key="4">
    <source>
        <dbReference type="ARBA" id="ARBA00030169"/>
    </source>
</evidence>
<keyword evidence="5" id="KW-0460">Magnesium</keyword>
<sequence>MTSYKNDDELFAAIREKLFTAVVGDILDVMGYRHQFLPPHIKPLRDDMVVLGRAMTVLEADYFEPEPSQGNGPFSHQGFGLMFHALDDLKPNEVYVCAGASPNYAVWGELMSTRAIHLKANGAICDGYCRDSEGILKLNFPTFSHGTYAQDQGPRGKVIDYRVPIEIGKIRINPGDLMFGDRDGVLVIPQAAEEEAIARAFEKTSTENKVRLAIEGGMSTVEAYERFGVM</sequence>
<dbReference type="RefSeq" id="WP_133570758.1">
    <property type="nucleotide sequence ID" value="NZ_SNYR01000001.1"/>
</dbReference>
<dbReference type="Proteomes" id="UP000295391">
    <property type="component" value="Unassembled WGS sequence"/>
</dbReference>
<name>A0A4R6VQ14_9HYPH</name>
<dbReference type="Gene3D" id="3.50.30.40">
    <property type="entry name" value="Ribonuclease E inhibitor RraA/RraA-like"/>
    <property type="match status" value="1"/>
</dbReference>
<gene>
    <name evidence="6" type="ORF">ATL17_0017</name>
</gene>
<accession>A0A4R6VQ14</accession>
<comment type="cofactor">
    <cofactor evidence="1">
        <name>a divalent metal cation</name>
        <dbReference type="ChEBI" id="CHEBI:60240"/>
    </cofactor>
</comment>
<dbReference type="AlphaFoldDB" id="A0A4R6VQ14"/>
<evidence type="ECO:0000313" key="6">
    <source>
        <dbReference type="EMBL" id="TDQ66032.1"/>
    </source>
</evidence>
<feature type="binding site" evidence="5">
    <location>
        <position position="131"/>
    </location>
    <ligand>
        <name>Mg(2+)</name>
        <dbReference type="ChEBI" id="CHEBI:18420"/>
    </ligand>
</feature>
<feature type="binding site" evidence="5">
    <location>
        <begin position="108"/>
        <end position="111"/>
    </location>
    <ligand>
        <name>substrate</name>
    </ligand>
</feature>
<evidence type="ECO:0000256" key="5">
    <source>
        <dbReference type="PIRSR" id="PIRSR605493-1"/>
    </source>
</evidence>
<dbReference type="GO" id="GO:0046872">
    <property type="term" value="F:metal ion binding"/>
    <property type="evidence" value="ECO:0007669"/>
    <property type="project" value="UniProtKB-KW"/>
</dbReference>
<dbReference type="InterPro" id="IPR036704">
    <property type="entry name" value="RraA/RraA-like_sf"/>
</dbReference>
<comment type="caution">
    <text evidence="6">The sequence shown here is derived from an EMBL/GenBank/DDBJ whole genome shotgun (WGS) entry which is preliminary data.</text>
</comment>
<reference evidence="6 7" key="1">
    <citation type="submission" date="2019-03" db="EMBL/GenBank/DDBJ databases">
        <title>Genomic Encyclopedia of Type Strains, Phase III (KMG-III): the genomes of soil and plant-associated and newly described type strains.</title>
        <authorList>
            <person name="Whitman W."/>
        </authorList>
    </citation>
    <scope>NUCLEOTIDE SEQUENCE [LARGE SCALE GENOMIC DNA]</scope>
    <source>
        <strain evidence="6 7">CGMCC 1.7002</strain>
    </source>
</reference>
<dbReference type="SUPFAM" id="SSF89562">
    <property type="entry name" value="RraA-like"/>
    <property type="match status" value="1"/>
</dbReference>
<evidence type="ECO:0000256" key="1">
    <source>
        <dbReference type="ARBA" id="ARBA00001968"/>
    </source>
</evidence>
<keyword evidence="5" id="KW-0479">Metal-binding</keyword>
<evidence type="ECO:0000313" key="7">
    <source>
        <dbReference type="Proteomes" id="UP000295391"/>
    </source>
</evidence>
<feature type="binding site" evidence="5">
    <location>
        <position position="130"/>
    </location>
    <ligand>
        <name>substrate</name>
    </ligand>
</feature>
<dbReference type="CDD" id="cd16841">
    <property type="entry name" value="RraA_family"/>
    <property type="match status" value="1"/>
</dbReference>
<evidence type="ECO:0000256" key="3">
    <source>
        <dbReference type="ARBA" id="ARBA00029596"/>
    </source>
</evidence>
<evidence type="ECO:0000256" key="2">
    <source>
        <dbReference type="ARBA" id="ARBA00016549"/>
    </source>
</evidence>
<dbReference type="InterPro" id="IPR005493">
    <property type="entry name" value="RraA/RraA-like"/>
</dbReference>
<dbReference type="PANTHER" id="PTHR33254:SF4">
    <property type="entry name" value="4-HYDROXY-4-METHYL-2-OXOGLUTARATE ALDOLASE 3-RELATED"/>
    <property type="match status" value="1"/>
</dbReference>
<dbReference type="Pfam" id="PF03737">
    <property type="entry name" value="RraA-like"/>
    <property type="match status" value="1"/>
</dbReference>
<protein>
    <recommendedName>
        <fullName evidence="2">Putative 4-hydroxy-4-methyl-2-oxoglutarate aldolase</fullName>
    </recommendedName>
    <alternativeName>
        <fullName evidence="3">Regulator of ribonuclease activity homolog</fullName>
    </alternativeName>
    <alternativeName>
        <fullName evidence="4">RraA-like protein</fullName>
    </alternativeName>
</protein>
<proteinExistence type="predicted"/>
<dbReference type="EMBL" id="SNYR01000001">
    <property type="protein sequence ID" value="TDQ66032.1"/>
    <property type="molecule type" value="Genomic_DNA"/>
</dbReference>
<keyword evidence="7" id="KW-1185">Reference proteome</keyword>